<dbReference type="RefSeq" id="WP_133218367.1">
    <property type="nucleotide sequence ID" value="NZ_NRSG01000005.1"/>
</dbReference>
<dbReference type="SMART" id="SM00191">
    <property type="entry name" value="Int_alpha"/>
    <property type="match status" value="5"/>
</dbReference>
<keyword evidence="3" id="KW-0325">Glycoprotein</keyword>
<accession>A0ABS1CRA8</accession>
<dbReference type="InterPro" id="IPR015919">
    <property type="entry name" value="Cadherin-like_sf"/>
</dbReference>
<evidence type="ECO:0000256" key="2">
    <source>
        <dbReference type="ARBA" id="ARBA00022737"/>
    </source>
</evidence>
<protein>
    <recommendedName>
        <fullName evidence="4">Cadherin domain-containing protein</fullName>
    </recommendedName>
</protein>
<dbReference type="PANTHER" id="PTHR46580">
    <property type="entry name" value="SENSOR KINASE-RELATED"/>
    <property type="match status" value="1"/>
</dbReference>
<sequence>MAISLTGLAGSVTFAENTVNAAPQVIDGSIAVTYTGASRATGLIISGLLAEDRVALQHQGAGAGQVGLAVVGGVTFVSLGGALVGTASGGVGATFTVNLGAGVTAAQLDAVVQALTYANISNAPAATRSLTLSVVDPAAADFSQAVTVSVTAENDPPAITSPATATVAETITGIAYQATAVDPDASPVFAWSLSGPDAALFTIDATGAVRFRTPPNFEAPADAFADNLYKISVTVSDSTATDSLPVDIIVTDVRELPALTGLPTAPAFGENTVNAAPQPLLPNAILGAGDGMAGGRLNIAGLLPEDRISLLNQGNGAGQVGFDGSAVRFGGTVIGSATGGVGLPFILSFNDKATPAAAQAVLRALTYADVSDTPAPTRSLTLVVTDTKGQKTGAPVTPAFGTPVSTLALFGFSAPALQDIDGDGRPDLVAGNSGGGVTYLRNTGAGFAAVTPDPFAAVSGPLNSTPAFGDLDGDGRPDLVLGNRDGTLAAWRNTVEGFRLFPTNPFATINVGANSVPALGDIDGDGRVDLVLGRNDGTLDVWRNTGAGFAALSPNPLAGIDVGLFSAPALGDLDGDGRLDLVVGARDGSLAAWRNTGTSFIPFTTNPVAGIGNGEGFATVALGDVDGDGQSDLLVGSPSGATSIRRGTAALPTLTVTVTPQNDPPVITSGAAAPFTENDTGIAYQAIATDPDGTTSFAWSLGGPDAARFTIDSQGAVRFRAAPDYEAPQDQGGDNVYDITVIASDGVATGSKALAIAVGNLPEVPVLTGFGLFAAFAEAEVNAAPRLLDPAVTFTRGDTLAGARVTIAGLLPEDRVTILPEGSGPGQIGFDGAAIRYGDTVIGNAAGGIGAPFSVLLNGAATAPAVKALLGRLAFADASDTPTLFRTLTLDLVQANGGALGGPGRLAFGALTGAPGLPAPLAAISLRTAGTPAIVDLDADGRADLVVGGLSGTLTAYRNTEIGFRILSDDLVPGLGDVRNSAPAFGDIDGDGLPDLVVGSKTGDLLAWRNTGAGYQPFAGNPFATITTPFSVKPALADLNGDGLADLVVGGPDGKLAVYRNYGPAVGFASDFALDALFAGIDAGDNSAPALADLDGDGRVDLVIGNAAGALAAFRNTGTAFQPFNPDPLVSINQARAVIFLPNATPALGDIDGDGRPDLVIGAGNGLVSGFRNATPPATSITVAVAPSNDAPVGPVAQALAAAPANLAVRITAADLLSGWADPEADAVSVLGLGLAPGSKGSLAQQAGGWLYQPERGDQTGASFLLVLTDGQAQASGIVSLDLLSPRAVADDFAGDGTGDILFRGQGGEAVLWRIDHGAPAGGALLGTPGRDWQVAGTGDVDGDGRADILWRGSDGSLAVWRMEGFTVLGVDRLPPVDASWTVAALADLTGDGRADILWRAADGTVAAWLRDGAAFTLAVIGSVDPAWSIRGTGDIDGDGRADILWRTPLTDTVLAWRMDGATLLGADVLGQVGPEWTLAGTGDLNGDGRADLLWRSPQGAVVAWLLDGPAVTSAGLVGQPGAAWQVAAVSDYDGDARADILFRSDVGALAIWLMDGIAVRSVVSLPDPGAYWTVA</sequence>
<keyword evidence="6" id="KW-1185">Reference proteome</keyword>
<dbReference type="Pfam" id="PF17892">
    <property type="entry name" value="Cadherin_5"/>
    <property type="match status" value="1"/>
</dbReference>
<gene>
    <name evidence="5" type="ORF">CKO45_01465</name>
</gene>
<dbReference type="InterPro" id="IPR028994">
    <property type="entry name" value="Integrin_alpha_N"/>
</dbReference>
<dbReference type="InterPro" id="IPR002126">
    <property type="entry name" value="Cadherin-like_dom"/>
</dbReference>
<feature type="domain" description="Cadherin" evidence="4">
    <location>
        <begin position="174"/>
        <end position="268"/>
    </location>
</feature>
<evidence type="ECO:0000256" key="3">
    <source>
        <dbReference type="ARBA" id="ARBA00023180"/>
    </source>
</evidence>
<dbReference type="Pfam" id="PF13517">
    <property type="entry name" value="FG-GAP_3"/>
    <property type="match status" value="6"/>
</dbReference>
<dbReference type="InterPro" id="IPR040853">
    <property type="entry name" value="RapA2_cadherin-like"/>
</dbReference>
<evidence type="ECO:0000313" key="6">
    <source>
        <dbReference type="Proteomes" id="UP000697995"/>
    </source>
</evidence>
<name>A0ABS1CRA8_9PROT</name>
<dbReference type="InterPro" id="IPR013517">
    <property type="entry name" value="FG-GAP"/>
</dbReference>
<reference evidence="5 6" key="1">
    <citation type="journal article" date="2020" name="Microorganisms">
        <title>Osmotic Adaptation and Compatible Solute Biosynthesis of Phototrophic Bacteria as Revealed from Genome Analyses.</title>
        <authorList>
            <person name="Imhoff J.F."/>
            <person name="Rahn T."/>
            <person name="Kunzel S."/>
            <person name="Keller A."/>
            <person name="Neulinger S.C."/>
        </authorList>
    </citation>
    <scope>NUCLEOTIDE SEQUENCE [LARGE SCALE GENOMIC DNA]</scope>
    <source>
        <strain evidence="5 6">DSM 15382</strain>
    </source>
</reference>
<dbReference type="Gene3D" id="2.60.40.60">
    <property type="entry name" value="Cadherins"/>
    <property type="match status" value="2"/>
</dbReference>
<dbReference type="PANTHER" id="PTHR46580:SF2">
    <property type="entry name" value="MAM DOMAIN-CONTAINING PROTEIN"/>
    <property type="match status" value="1"/>
</dbReference>
<dbReference type="PROSITE" id="PS50268">
    <property type="entry name" value="CADHERIN_2"/>
    <property type="match status" value="2"/>
</dbReference>
<comment type="caution">
    <text evidence="5">The sequence shown here is derived from an EMBL/GenBank/DDBJ whole genome shotgun (WGS) entry which is preliminary data.</text>
</comment>
<dbReference type="InterPro" id="IPR013519">
    <property type="entry name" value="Int_alpha_beta-p"/>
</dbReference>
<proteinExistence type="predicted"/>
<dbReference type="Pfam" id="PF17803">
    <property type="entry name" value="Cadherin_4"/>
    <property type="match status" value="1"/>
</dbReference>
<organism evidence="5 6">
    <name type="scientific">Paracraurococcus ruber</name>
    <dbReference type="NCBI Taxonomy" id="77675"/>
    <lineage>
        <taxon>Bacteria</taxon>
        <taxon>Pseudomonadati</taxon>
        <taxon>Pseudomonadota</taxon>
        <taxon>Alphaproteobacteria</taxon>
        <taxon>Acetobacterales</taxon>
        <taxon>Roseomonadaceae</taxon>
        <taxon>Paracraurococcus</taxon>
    </lineage>
</organism>
<dbReference type="InterPro" id="IPR041690">
    <property type="entry name" value="Cadherin_5"/>
</dbReference>
<dbReference type="EMBL" id="NRSG01000005">
    <property type="protein sequence ID" value="MBK1656893.1"/>
    <property type="molecule type" value="Genomic_DNA"/>
</dbReference>
<dbReference type="Proteomes" id="UP000697995">
    <property type="component" value="Unassembled WGS sequence"/>
</dbReference>
<evidence type="ECO:0000256" key="1">
    <source>
        <dbReference type="ARBA" id="ARBA00022729"/>
    </source>
</evidence>
<evidence type="ECO:0000313" key="5">
    <source>
        <dbReference type="EMBL" id="MBK1656893.1"/>
    </source>
</evidence>
<keyword evidence="2" id="KW-0677">Repeat</keyword>
<keyword evidence="1" id="KW-0732">Signal</keyword>
<evidence type="ECO:0000259" key="4">
    <source>
        <dbReference type="PROSITE" id="PS50268"/>
    </source>
</evidence>
<dbReference type="SUPFAM" id="SSF69318">
    <property type="entry name" value="Integrin alpha N-terminal domain"/>
    <property type="match status" value="4"/>
</dbReference>
<dbReference type="Gene3D" id="2.130.10.130">
    <property type="entry name" value="Integrin alpha, N-terminal"/>
    <property type="match status" value="5"/>
</dbReference>
<feature type="domain" description="Cadherin" evidence="4">
    <location>
        <begin position="688"/>
        <end position="767"/>
    </location>
</feature>
<dbReference type="SUPFAM" id="SSF49313">
    <property type="entry name" value="Cadherin-like"/>
    <property type="match status" value="1"/>
</dbReference>